<dbReference type="PROSITE" id="PS50162">
    <property type="entry name" value="RECA_2"/>
    <property type="match status" value="1"/>
</dbReference>
<dbReference type="AlphaFoldDB" id="S3CJ70"/>
<evidence type="ECO:0000256" key="1">
    <source>
        <dbReference type="ARBA" id="ARBA00022741"/>
    </source>
</evidence>
<dbReference type="GO" id="GO:0005524">
    <property type="term" value="F:ATP binding"/>
    <property type="evidence" value="ECO:0007669"/>
    <property type="project" value="UniProtKB-KW"/>
</dbReference>
<dbReference type="GO" id="GO:0003697">
    <property type="term" value="F:single-stranded DNA binding"/>
    <property type="evidence" value="ECO:0007669"/>
    <property type="project" value="TreeGrafter"/>
</dbReference>
<dbReference type="STRING" id="1262450.S3CJ70"/>
<accession>S3CJ70</accession>
<evidence type="ECO:0000259" key="4">
    <source>
        <dbReference type="PROSITE" id="PS50162"/>
    </source>
</evidence>
<dbReference type="Gene3D" id="3.40.50.300">
    <property type="entry name" value="P-loop containing nucleotide triphosphate hydrolases"/>
    <property type="match status" value="1"/>
</dbReference>
<evidence type="ECO:0000256" key="2">
    <source>
        <dbReference type="ARBA" id="ARBA00022840"/>
    </source>
</evidence>
<feature type="compositionally biased region" description="Basic and acidic residues" evidence="3">
    <location>
        <begin position="176"/>
        <end position="193"/>
    </location>
</feature>
<feature type="region of interest" description="Disordered" evidence="3">
    <location>
        <begin position="175"/>
        <end position="248"/>
    </location>
</feature>
<dbReference type="GO" id="GO:0140664">
    <property type="term" value="F:ATP-dependent DNA damage sensor activity"/>
    <property type="evidence" value="ECO:0007669"/>
    <property type="project" value="InterPro"/>
</dbReference>
<dbReference type="GO" id="GO:0006312">
    <property type="term" value="P:mitotic recombination"/>
    <property type="evidence" value="ECO:0007669"/>
    <property type="project" value="TreeGrafter"/>
</dbReference>
<evidence type="ECO:0000256" key="3">
    <source>
        <dbReference type="SAM" id="MobiDB-lite"/>
    </source>
</evidence>
<name>S3CJ70_OPHP1</name>
<feature type="region of interest" description="Disordered" evidence="3">
    <location>
        <begin position="864"/>
        <end position="891"/>
    </location>
</feature>
<dbReference type="GO" id="GO:0061982">
    <property type="term" value="P:meiosis I cell cycle process"/>
    <property type="evidence" value="ECO:0007669"/>
    <property type="project" value="UniProtKB-ARBA"/>
</dbReference>
<dbReference type="EMBL" id="KE148153">
    <property type="protein sequence ID" value="EPE06473.1"/>
    <property type="molecule type" value="Genomic_DNA"/>
</dbReference>
<dbReference type="GO" id="GO:0003690">
    <property type="term" value="F:double-stranded DNA binding"/>
    <property type="evidence" value="ECO:0007669"/>
    <property type="project" value="TreeGrafter"/>
</dbReference>
<proteinExistence type="predicted"/>
<dbReference type="InterPro" id="IPR027417">
    <property type="entry name" value="P-loop_NTPase"/>
</dbReference>
<dbReference type="OrthoDB" id="1861185at2759"/>
<organism evidence="5 6">
    <name type="scientific">Ophiostoma piceae (strain UAMH 11346)</name>
    <name type="common">Sap stain fungus</name>
    <dbReference type="NCBI Taxonomy" id="1262450"/>
    <lineage>
        <taxon>Eukaryota</taxon>
        <taxon>Fungi</taxon>
        <taxon>Dikarya</taxon>
        <taxon>Ascomycota</taxon>
        <taxon>Pezizomycotina</taxon>
        <taxon>Sordariomycetes</taxon>
        <taxon>Sordariomycetidae</taxon>
        <taxon>Ophiostomatales</taxon>
        <taxon>Ophiostomataceae</taxon>
        <taxon>Ophiostoma</taxon>
    </lineage>
</organism>
<feature type="compositionally biased region" description="Basic and acidic residues" evidence="3">
    <location>
        <begin position="634"/>
        <end position="647"/>
    </location>
</feature>
<feature type="compositionally biased region" description="Polar residues" evidence="3">
    <location>
        <begin position="664"/>
        <end position="689"/>
    </location>
</feature>
<dbReference type="VEuPathDB" id="FungiDB:F503_02601"/>
<dbReference type="PANTHER" id="PTHR22942:SF66">
    <property type="entry name" value="RE19845P"/>
    <property type="match status" value="1"/>
</dbReference>
<dbReference type="eggNOG" id="KOG1564">
    <property type="taxonomic scope" value="Eukaryota"/>
</dbReference>
<evidence type="ECO:0000313" key="5">
    <source>
        <dbReference type="EMBL" id="EPE06473.1"/>
    </source>
</evidence>
<dbReference type="GO" id="GO:0000730">
    <property type="term" value="P:DNA recombinase assembly"/>
    <property type="evidence" value="ECO:0007669"/>
    <property type="project" value="TreeGrafter"/>
</dbReference>
<dbReference type="InterPro" id="IPR013632">
    <property type="entry name" value="Rad51_C"/>
</dbReference>
<dbReference type="Pfam" id="PF08423">
    <property type="entry name" value="Rad51"/>
    <property type="match status" value="1"/>
</dbReference>
<dbReference type="GO" id="GO:0042148">
    <property type="term" value="P:DNA strand invasion"/>
    <property type="evidence" value="ECO:0007669"/>
    <property type="project" value="TreeGrafter"/>
</dbReference>
<dbReference type="GO" id="GO:0000150">
    <property type="term" value="F:DNA strand exchange activity"/>
    <property type="evidence" value="ECO:0007669"/>
    <property type="project" value="TreeGrafter"/>
</dbReference>
<reference evidence="5 6" key="1">
    <citation type="journal article" date="2013" name="BMC Genomics">
        <title>The genome and transcriptome of the pine saprophyte Ophiostoma piceae, and a comparison with the bark beetle-associated pine pathogen Grosmannia clavigera.</title>
        <authorList>
            <person name="Haridas S."/>
            <person name="Wang Y."/>
            <person name="Lim L."/>
            <person name="Massoumi Alamouti S."/>
            <person name="Jackman S."/>
            <person name="Docking R."/>
            <person name="Robertson G."/>
            <person name="Birol I."/>
            <person name="Bohlmann J."/>
            <person name="Breuil C."/>
        </authorList>
    </citation>
    <scope>NUCLEOTIDE SEQUENCE [LARGE SCALE GENOMIC DNA]</scope>
    <source>
        <strain evidence="5 6">UAMH 11346</strain>
    </source>
</reference>
<dbReference type="HOGENOM" id="CLU_013059_1_0_1"/>
<protein>
    <submittedName>
        <fullName evidence="5">Dna repair protein rad57</fullName>
    </submittedName>
</protein>
<feature type="domain" description="RecA family profile 1" evidence="4">
    <location>
        <begin position="382"/>
        <end position="595"/>
    </location>
</feature>
<keyword evidence="2" id="KW-0067">ATP-binding</keyword>
<dbReference type="InterPro" id="IPR020588">
    <property type="entry name" value="RecA_ATP-bd"/>
</dbReference>
<gene>
    <name evidence="5" type="ORF">F503_02601</name>
</gene>
<feature type="region of interest" description="Disordered" evidence="3">
    <location>
        <begin position="343"/>
        <end position="383"/>
    </location>
</feature>
<keyword evidence="6" id="KW-1185">Reference proteome</keyword>
<keyword evidence="1" id="KW-0547">Nucleotide-binding</keyword>
<feature type="compositionally biased region" description="Acidic residues" evidence="3">
    <location>
        <begin position="361"/>
        <end position="370"/>
    </location>
</feature>
<evidence type="ECO:0000313" key="6">
    <source>
        <dbReference type="Proteomes" id="UP000016923"/>
    </source>
</evidence>
<dbReference type="PANTHER" id="PTHR22942">
    <property type="entry name" value="RECA/RAD51/RADA DNA STRAND-PAIRING FAMILY MEMBER"/>
    <property type="match status" value="1"/>
</dbReference>
<feature type="region of interest" description="Disordered" evidence="3">
    <location>
        <begin position="602"/>
        <end position="750"/>
    </location>
</feature>
<dbReference type="Proteomes" id="UP000016923">
    <property type="component" value="Unassembled WGS sequence"/>
</dbReference>
<feature type="region of interest" description="Disordered" evidence="3">
    <location>
        <begin position="531"/>
        <end position="561"/>
    </location>
</feature>
<feature type="compositionally biased region" description="Gly residues" evidence="3">
    <location>
        <begin position="605"/>
        <end position="614"/>
    </location>
</feature>
<sequence>MRGRVMDGEDGGRPPWDMAVMGPEGPISFRRELYTLTDQKRHALEPEVVDYLRFYATKLIDPRWPGWLRAIVAEVIQSANLRVGFSSQKVYRTWVDPYIGQKGRGRGGVPNFAAIVALRCLFVGRTSPQFTKTMAMVGAEWMLARDVNIDPLRPVIRDADGQQINSSILSVYLSNKQKDSRRHEAGGGSEWRDPPTTSDNVTTCFRVFPSTRSQPHRPIDGKQRHTAASSEAIVEDRGPTHASSTHSDSHRFIVRAPILLAAPPLRTRAHPPMSDLHALLPDFPSIAKYASLLSGLESHRVSLSELLTLDAAEIGKRTRLPLLDLQRLCDDVRVQLVRKSANPAPKLRLQQKAKTGREETDGAPEGEEAETPSTELPPPLSLPGRISTLDPALDAALGGGFPAGVLSEIVGESGAGKTQLLLSLLVAVQLPPPRGLGRKALYIATEAPLATSRLTQIIRNNPDSVTLQQHCSLQSIFTINVPDLEAQEHILTHQLPVQLSKAEQYGGPSGSFGLVIIDSVAANFRPFFGGKNTKNGAGGTGGPGAPSKEAESAGNGGAKGSTSLAARSLELQRLGVLLRALAQKHNLAVVVANQVADRFSDGDGLEGGESGGGLLSLSQQWGGGATSHNGDSIRIPKHESSTKRPRQEASGAGGGGMPFAQAGETPTPSQPHLSISSEKQAQELSTSHSMPRGDLLTLTQESPLAARSRKRQQPGEGEPALVGPLAGLDTPTTPASPAVPPAPMLSQPQAGTEDANIKLASSMLPPRPASLVKNEMETRMSEADSVPFPSSQYIPPSQFPPPPPAPPVLQLDHQQRWFTGWGDSLGGGGGGPRNKTPSLGLVWAIQLGMRVALIKAPRIGRSRRYPGDSNYYPGPHDVNDGGDDDEEEYNEETVAERHNMGAPRLRHSWRRWLKVVFAPHVASTGATATATATATAATKKGKSPPKTHRAVEFEITAGGLYAMS</sequence>
<feature type="compositionally biased region" description="Acidic residues" evidence="3">
    <location>
        <begin position="880"/>
        <end position="891"/>
    </location>
</feature>
<dbReference type="SUPFAM" id="SSF52540">
    <property type="entry name" value="P-loop containing nucleoside triphosphate hydrolases"/>
    <property type="match status" value="1"/>
</dbReference>